<reference evidence="3 4" key="1">
    <citation type="journal article" date="2016" name="Genome Biol. Evol.">
        <title>Divergent and convergent evolution of fungal pathogenicity.</title>
        <authorList>
            <person name="Shang Y."/>
            <person name="Xiao G."/>
            <person name="Zheng P."/>
            <person name="Cen K."/>
            <person name="Zhan S."/>
            <person name="Wang C."/>
        </authorList>
    </citation>
    <scope>NUCLEOTIDE SEQUENCE [LARGE SCALE GENOMIC DNA]</scope>
    <source>
        <strain evidence="3 4">RCEF 264</strain>
    </source>
</reference>
<dbReference type="PANTHER" id="PTHR10300">
    <property type="entry name" value="CALCIPRESSIN"/>
    <property type="match status" value="1"/>
</dbReference>
<dbReference type="InterPro" id="IPR012677">
    <property type="entry name" value="Nucleotide-bd_a/b_plait_sf"/>
</dbReference>
<dbReference type="GO" id="GO:0003676">
    <property type="term" value="F:nucleic acid binding"/>
    <property type="evidence" value="ECO:0007669"/>
    <property type="project" value="InterPro"/>
</dbReference>
<dbReference type="Proteomes" id="UP000076874">
    <property type="component" value="Unassembled WGS sequence"/>
</dbReference>
<dbReference type="GO" id="GO:0008597">
    <property type="term" value="F:calcium-dependent protein serine/threonine phosphatase regulator activity"/>
    <property type="evidence" value="ECO:0007669"/>
    <property type="project" value="TreeGrafter"/>
</dbReference>
<feature type="compositionally biased region" description="Low complexity" evidence="2">
    <location>
        <begin position="7"/>
        <end position="39"/>
    </location>
</feature>
<dbReference type="GO" id="GO:0005634">
    <property type="term" value="C:nucleus"/>
    <property type="evidence" value="ECO:0007669"/>
    <property type="project" value="TreeGrafter"/>
</dbReference>
<keyword evidence="4" id="KW-1185">Reference proteome</keyword>
<name>A0A167Z6V5_9HYPO</name>
<dbReference type="STRING" id="1081102.A0A167Z6V5"/>
<dbReference type="EMBL" id="AZHD01000002">
    <property type="protein sequence ID" value="OAA67168.1"/>
    <property type="molecule type" value="Genomic_DNA"/>
</dbReference>
<dbReference type="FunFam" id="3.30.70.330:FF:000503">
    <property type="entry name" value="Calcineurin binding protein, putative"/>
    <property type="match status" value="1"/>
</dbReference>
<dbReference type="InterPro" id="IPR035979">
    <property type="entry name" value="RBD_domain_sf"/>
</dbReference>
<evidence type="ECO:0000256" key="1">
    <source>
        <dbReference type="ARBA" id="ARBA00008209"/>
    </source>
</evidence>
<dbReference type="CDD" id="cd12434">
    <property type="entry name" value="RRM_RCAN_like"/>
    <property type="match status" value="1"/>
</dbReference>
<feature type="region of interest" description="Disordered" evidence="2">
    <location>
        <begin position="1"/>
        <end position="57"/>
    </location>
</feature>
<dbReference type="Gene3D" id="3.30.70.330">
    <property type="match status" value="1"/>
</dbReference>
<feature type="compositionally biased region" description="Polar residues" evidence="2">
    <location>
        <begin position="233"/>
        <end position="251"/>
    </location>
</feature>
<dbReference type="PANTHER" id="PTHR10300:SF14">
    <property type="entry name" value="PROTEIN SARAH"/>
    <property type="match status" value="1"/>
</dbReference>
<accession>A0A167Z6V5</accession>
<sequence length="346" mass="36112">MPLATQSPSSPSSSAGLPPSLVSRSSSTSSTSSTASSPSSRRRRPANLSLDLSSLPPPVAASDAAPAPIVPTNTLLLTNLVHPDVFRPDNLATLRDLVSQSSPIHSWAPLKSFRRIVVSFYSAEDAARVRAVWDGESILGATCRVYFGRATPLESHHGGGAGGGAGGGDETHDLQHLALPDPGKLFFISPPPSPPHGWEMRLEGAPNKQVHADDLAEALAKLRHQAANPDDPITTTAAASSMPSPVDDNNQSSPGSGGGGGNTKSNKPSRNRSRSATLVIYQPADHGSHSDLPAIAVEDMTVGADDDDNDDMEMDGANGVSEQQQQPSRPIKAHTARPPVELMHDA</sequence>
<feature type="compositionally biased region" description="Low complexity" evidence="2">
    <location>
        <begin position="46"/>
        <end position="57"/>
    </location>
</feature>
<evidence type="ECO:0000313" key="3">
    <source>
        <dbReference type="EMBL" id="OAA67168.1"/>
    </source>
</evidence>
<comment type="caution">
    <text evidence="3">The sequence shown here is derived from an EMBL/GenBank/DDBJ whole genome shotgun (WGS) entry which is preliminary data.</text>
</comment>
<evidence type="ECO:0000313" key="4">
    <source>
        <dbReference type="Proteomes" id="UP000076874"/>
    </source>
</evidence>
<dbReference type="GO" id="GO:0005737">
    <property type="term" value="C:cytoplasm"/>
    <property type="evidence" value="ECO:0007669"/>
    <property type="project" value="TreeGrafter"/>
</dbReference>
<gene>
    <name evidence="3" type="ORF">SPI_01744</name>
</gene>
<feature type="region of interest" description="Disordered" evidence="2">
    <location>
        <begin position="157"/>
        <end position="176"/>
    </location>
</feature>
<feature type="region of interest" description="Disordered" evidence="2">
    <location>
        <begin position="301"/>
        <end position="346"/>
    </location>
</feature>
<dbReference type="OrthoDB" id="17212at2759"/>
<dbReference type="AlphaFoldDB" id="A0A167Z6V5"/>
<evidence type="ECO:0000256" key="2">
    <source>
        <dbReference type="SAM" id="MobiDB-lite"/>
    </source>
</evidence>
<comment type="similarity">
    <text evidence="1">Belongs to the RCAN family.</text>
</comment>
<dbReference type="GO" id="GO:0019722">
    <property type="term" value="P:calcium-mediated signaling"/>
    <property type="evidence" value="ECO:0007669"/>
    <property type="project" value="InterPro"/>
</dbReference>
<feature type="region of interest" description="Disordered" evidence="2">
    <location>
        <begin position="227"/>
        <end position="273"/>
    </location>
</feature>
<feature type="compositionally biased region" description="Gly residues" evidence="2">
    <location>
        <begin position="158"/>
        <end position="168"/>
    </location>
</feature>
<feature type="compositionally biased region" description="Acidic residues" evidence="2">
    <location>
        <begin position="304"/>
        <end position="314"/>
    </location>
</feature>
<proteinExistence type="inferred from homology"/>
<protein>
    <submittedName>
        <fullName evidence="3">Calcineurin-binding protein</fullName>
    </submittedName>
</protein>
<dbReference type="Pfam" id="PF04847">
    <property type="entry name" value="Calcipressin"/>
    <property type="match status" value="1"/>
</dbReference>
<dbReference type="InterPro" id="IPR006931">
    <property type="entry name" value="Calcipressin"/>
</dbReference>
<organism evidence="3 4">
    <name type="scientific">Niveomyces insectorum RCEF 264</name>
    <dbReference type="NCBI Taxonomy" id="1081102"/>
    <lineage>
        <taxon>Eukaryota</taxon>
        <taxon>Fungi</taxon>
        <taxon>Dikarya</taxon>
        <taxon>Ascomycota</taxon>
        <taxon>Pezizomycotina</taxon>
        <taxon>Sordariomycetes</taxon>
        <taxon>Hypocreomycetidae</taxon>
        <taxon>Hypocreales</taxon>
        <taxon>Cordycipitaceae</taxon>
        <taxon>Niveomyces</taxon>
    </lineage>
</organism>
<dbReference type="SUPFAM" id="SSF54928">
    <property type="entry name" value="RNA-binding domain, RBD"/>
    <property type="match status" value="1"/>
</dbReference>